<accession>A0AAC9I4X0</accession>
<protein>
    <recommendedName>
        <fullName evidence="4">RiboL-PSP-HEPN domain-containing protein</fullName>
    </recommendedName>
</protein>
<evidence type="ECO:0008006" key="4">
    <source>
        <dbReference type="Google" id="ProtNLM"/>
    </source>
</evidence>
<gene>
    <name evidence="2" type="ORF">EM308_09210</name>
</gene>
<reference evidence="2 3" key="1">
    <citation type="submission" date="2016-10" db="EMBL/GenBank/DDBJ databases">
        <title>Flavobacterium gilvum sp. nov., isolated from stream water.</title>
        <authorList>
            <person name="Shin S.-K."/>
            <person name="Cho Y.-J."/>
            <person name="Yi H."/>
        </authorList>
    </citation>
    <scope>NUCLEOTIDE SEQUENCE [LARGE SCALE GENOMIC DNA]</scope>
    <source>
        <strain evidence="2 3">EM1308</strain>
    </source>
</reference>
<evidence type="ECO:0000256" key="1">
    <source>
        <dbReference type="SAM" id="Phobius"/>
    </source>
</evidence>
<dbReference type="Proteomes" id="UP000175968">
    <property type="component" value="Chromosome"/>
</dbReference>
<organism evidence="2 3">
    <name type="scientific">Flavobacterium gilvum</name>
    <dbReference type="NCBI Taxonomy" id="1492737"/>
    <lineage>
        <taxon>Bacteria</taxon>
        <taxon>Pseudomonadati</taxon>
        <taxon>Bacteroidota</taxon>
        <taxon>Flavobacteriia</taxon>
        <taxon>Flavobacteriales</taxon>
        <taxon>Flavobacteriaceae</taxon>
        <taxon>Flavobacterium</taxon>
    </lineage>
</organism>
<dbReference type="EMBL" id="CP017479">
    <property type="protein sequence ID" value="AOW09667.1"/>
    <property type="molecule type" value="Genomic_DNA"/>
</dbReference>
<keyword evidence="3" id="KW-1185">Reference proteome</keyword>
<keyword evidence="1" id="KW-1133">Transmembrane helix</keyword>
<name>A0AAC9I4X0_9FLAO</name>
<keyword evidence="1" id="KW-0472">Membrane</keyword>
<feature type="transmembrane region" description="Helical" evidence="1">
    <location>
        <begin position="102"/>
        <end position="122"/>
    </location>
</feature>
<evidence type="ECO:0000313" key="3">
    <source>
        <dbReference type="Proteomes" id="UP000175968"/>
    </source>
</evidence>
<feature type="transmembrane region" description="Helical" evidence="1">
    <location>
        <begin position="128"/>
        <end position="154"/>
    </location>
</feature>
<sequence length="279" mass="32311">MIDQARNIKISLIKKRSKPNFIIWMLFSTFSVVFYFIHPIFCLNENQILYLFSAASQVIAAIYGLIITGYIFLRNELDRKAEKDETFEEIIQLLRANYFESIVNISTITILSILLCFLVILIETSNHFILINVLINISTATIITELILIVSFVIKILNPKSFEIASEELRKLTTKNKTNEKGSLENFLKNYNQIEQILDQYNTGLNYYGNIRRKKITQTKLANILYDEDKINLSLRNNLIELISFRNNLIHGTNLFVSKDDEELSEQTLNSLKAKVNVP</sequence>
<dbReference type="KEGG" id="fgl:EM308_09210"/>
<proteinExistence type="predicted"/>
<feature type="transmembrane region" description="Helical" evidence="1">
    <location>
        <begin position="21"/>
        <end position="41"/>
    </location>
</feature>
<keyword evidence="1" id="KW-0812">Transmembrane</keyword>
<dbReference type="AlphaFoldDB" id="A0AAC9I4X0"/>
<evidence type="ECO:0000313" key="2">
    <source>
        <dbReference type="EMBL" id="AOW09667.1"/>
    </source>
</evidence>
<feature type="transmembrane region" description="Helical" evidence="1">
    <location>
        <begin position="47"/>
        <end position="73"/>
    </location>
</feature>